<dbReference type="InterPro" id="IPR029062">
    <property type="entry name" value="Class_I_gatase-like"/>
</dbReference>
<sequence>MTPPPPLRLAILECDTPQPKTAARFTNYTGVFTALLAAAAETSPSPVPLPSQLTISSHDVVNHPDTYPDLDTLDAILLTGSRHTAFHNDPWILALLDFTTRALRSARVKVVGICFGHQIIGRALGARVTQSDKGWEVAVTDVSLTDTGRQVFGLDTLRIHQMHRDVVLSFPPDATPLGSNPFCPVQAMYQPGRYLSVQGHPEFTQDIISEILINRHAAGIFPDKVYEEAMTRAPAPHDGVAVGRAILKFLRET</sequence>
<dbReference type="OrthoDB" id="92161at2759"/>
<dbReference type="GO" id="GO:0005829">
    <property type="term" value="C:cytosol"/>
    <property type="evidence" value="ECO:0007669"/>
    <property type="project" value="TreeGrafter"/>
</dbReference>
<keyword evidence="3" id="KW-1185">Reference proteome</keyword>
<dbReference type="PANTHER" id="PTHR42695:SF5">
    <property type="entry name" value="GLUTAMINE AMIDOTRANSFERASE YLR126C-RELATED"/>
    <property type="match status" value="1"/>
</dbReference>
<comment type="caution">
    <text evidence="2">The sequence shown here is derived from an EMBL/GenBank/DDBJ whole genome shotgun (WGS) entry which is preliminary data.</text>
</comment>
<feature type="domain" description="Glutamine amidotransferase" evidence="1">
    <location>
        <begin position="100"/>
        <end position="205"/>
    </location>
</feature>
<dbReference type="InterPro" id="IPR017926">
    <property type="entry name" value="GATASE"/>
</dbReference>
<dbReference type="PROSITE" id="PS51273">
    <property type="entry name" value="GATASE_TYPE_1"/>
    <property type="match status" value="1"/>
</dbReference>
<proteinExistence type="predicted"/>
<dbReference type="Proteomes" id="UP000811619">
    <property type="component" value="Unassembled WGS sequence"/>
</dbReference>
<reference evidence="2" key="1">
    <citation type="journal article" date="2020" name="bioRxiv">
        <title>Whole genome comparisons of ergot fungi reveals the divergence and evolution of species within the genus Claviceps are the result of varying mechanisms driving genome evolution and host range expansion.</title>
        <authorList>
            <person name="Wyka S.A."/>
            <person name="Mondo S.J."/>
            <person name="Liu M."/>
            <person name="Dettman J."/>
            <person name="Nalam V."/>
            <person name="Broders K.D."/>
        </authorList>
    </citation>
    <scope>NUCLEOTIDE SEQUENCE</scope>
    <source>
        <strain evidence="2">CCC 489</strain>
    </source>
</reference>
<dbReference type="SUPFAM" id="SSF52317">
    <property type="entry name" value="Class I glutamine amidotransferase-like"/>
    <property type="match status" value="1"/>
</dbReference>
<protein>
    <recommendedName>
        <fullName evidence="1">Glutamine amidotransferase domain-containing protein</fullName>
    </recommendedName>
</protein>
<dbReference type="GO" id="GO:0005634">
    <property type="term" value="C:nucleus"/>
    <property type="evidence" value="ECO:0007669"/>
    <property type="project" value="TreeGrafter"/>
</dbReference>
<dbReference type="Gene3D" id="3.40.50.880">
    <property type="match status" value="1"/>
</dbReference>
<evidence type="ECO:0000313" key="2">
    <source>
        <dbReference type="EMBL" id="KAG5929120.1"/>
    </source>
</evidence>
<dbReference type="Pfam" id="PF00117">
    <property type="entry name" value="GATase"/>
    <property type="match status" value="1"/>
</dbReference>
<evidence type="ECO:0000259" key="1">
    <source>
        <dbReference type="Pfam" id="PF00117"/>
    </source>
</evidence>
<dbReference type="InterPro" id="IPR044992">
    <property type="entry name" value="ChyE-like"/>
</dbReference>
<dbReference type="AlphaFoldDB" id="A0A8K0JBM8"/>
<evidence type="ECO:0000313" key="3">
    <source>
        <dbReference type="Proteomes" id="UP000811619"/>
    </source>
</evidence>
<accession>A0A8K0JBM8</accession>
<dbReference type="CDD" id="cd01741">
    <property type="entry name" value="GATase1_1"/>
    <property type="match status" value="1"/>
</dbReference>
<dbReference type="EMBL" id="SRPY01000077">
    <property type="protein sequence ID" value="KAG5929120.1"/>
    <property type="molecule type" value="Genomic_DNA"/>
</dbReference>
<organism evidence="2 3">
    <name type="scientific">Claviceps africana</name>
    <dbReference type="NCBI Taxonomy" id="83212"/>
    <lineage>
        <taxon>Eukaryota</taxon>
        <taxon>Fungi</taxon>
        <taxon>Dikarya</taxon>
        <taxon>Ascomycota</taxon>
        <taxon>Pezizomycotina</taxon>
        <taxon>Sordariomycetes</taxon>
        <taxon>Hypocreomycetidae</taxon>
        <taxon>Hypocreales</taxon>
        <taxon>Clavicipitaceae</taxon>
        <taxon>Claviceps</taxon>
    </lineage>
</organism>
<gene>
    <name evidence="2" type="ORF">E4U42_007024</name>
</gene>
<dbReference type="PANTHER" id="PTHR42695">
    <property type="entry name" value="GLUTAMINE AMIDOTRANSFERASE YLR126C-RELATED"/>
    <property type="match status" value="1"/>
</dbReference>
<name>A0A8K0JBM8_9HYPO</name>